<dbReference type="SUPFAM" id="SSF56784">
    <property type="entry name" value="HAD-like"/>
    <property type="match status" value="1"/>
</dbReference>
<gene>
    <name evidence="3" type="ORF">B0H67DRAFT_460246</name>
</gene>
<dbReference type="EMBL" id="JAUKUA010000003">
    <property type="protein sequence ID" value="KAK0719526.1"/>
    <property type="molecule type" value="Genomic_DNA"/>
</dbReference>
<dbReference type="InterPro" id="IPR051540">
    <property type="entry name" value="S-2-haloacid_dehalogenase"/>
</dbReference>
<dbReference type="InterPro" id="IPR006439">
    <property type="entry name" value="HAD-SF_hydro_IA"/>
</dbReference>
<protein>
    <submittedName>
        <fullName evidence="3">HAD-like domain-containing protein</fullName>
    </submittedName>
</protein>
<dbReference type="NCBIfam" id="TIGR01428">
    <property type="entry name" value="HAD_type_II"/>
    <property type="match status" value="1"/>
</dbReference>
<dbReference type="PANTHER" id="PTHR43316">
    <property type="entry name" value="HYDROLASE, HALOACID DELAHOGENASE-RELATED"/>
    <property type="match status" value="1"/>
</dbReference>
<evidence type="ECO:0000256" key="2">
    <source>
        <dbReference type="ARBA" id="ARBA00022801"/>
    </source>
</evidence>
<sequence length="265" mass="29038">SPPPTLSHLKALTFDVFGTVVDWRTSVIAALTTAHAAALTSPTFALLPPALQSHAQSLPPSFWPDFTSRWRSAYGRFTKSFVPGTTPWKDIDTHHHDSLLTLLDAAGLTGFFSPPEVQDLSRTWHALRPWPDSSTGIHTLGTALTVATLSNGNTALLADLNDSGNLGFQQLFSAEHFGAYKPHPKTYLGACEKLGLEPREVAMVAAHLGDLAAARSYGMRTIYVERPGEEAWKSEEERYQEAREWVDLWVGEDEGGCVEVARRLG</sequence>
<organism evidence="3 4">
    <name type="scientific">Lasiosphaeris hirsuta</name>
    <dbReference type="NCBI Taxonomy" id="260670"/>
    <lineage>
        <taxon>Eukaryota</taxon>
        <taxon>Fungi</taxon>
        <taxon>Dikarya</taxon>
        <taxon>Ascomycota</taxon>
        <taxon>Pezizomycotina</taxon>
        <taxon>Sordariomycetes</taxon>
        <taxon>Sordariomycetidae</taxon>
        <taxon>Sordariales</taxon>
        <taxon>Lasiosphaeriaceae</taxon>
        <taxon>Lasiosphaeris</taxon>
    </lineage>
</organism>
<name>A0AA40E088_9PEZI</name>
<dbReference type="Proteomes" id="UP001172102">
    <property type="component" value="Unassembled WGS sequence"/>
</dbReference>
<dbReference type="PANTHER" id="PTHR43316:SF3">
    <property type="entry name" value="HALOACID DEHALOGENASE, TYPE II (AFU_ORTHOLOGUE AFUA_2G07750)-RELATED"/>
    <property type="match status" value="1"/>
</dbReference>
<evidence type="ECO:0000256" key="1">
    <source>
        <dbReference type="ARBA" id="ARBA00008106"/>
    </source>
</evidence>
<feature type="non-terminal residue" evidence="3">
    <location>
        <position position="265"/>
    </location>
</feature>
<dbReference type="PRINTS" id="PR00413">
    <property type="entry name" value="HADHALOGNASE"/>
</dbReference>
<reference evidence="3" key="1">
    <citation type="submission" date="2023-06" db="EMBL/GenBank/DDBJ databases">
        <title>Genome-scale phylogeny and comparative genomics of the fungal order Sordariales.</title>
        <authorList>
            <consortium name="Lawrence Berkeley National Laboratory"/>
            <person name="Hensen N."/>
            <person name="Bonometti L."/>
            <person name="Westerberg I."/>
            <person name="Brannstrom I.O."/>
            <person name="Guillou S."/>
            <person name="Cros-Aarteil S."/>
            <person name="Calhoun S."/>
            <person name="Haridas S."/>
            <person name="Kuo A."/>
            <person name="Mondo S."/>
            <person name="Pangilinan J."/>
            <person name="Riley R."/>
            <person name="Labutti K."/>
            <person name="Andreopoulos B."/>
            <person name="Lipzen A."/>
            <person name="Chen C."/>
            <person name="Yanf M."/>
            <person name="Daum C."/>
            <person name="Ng V."/>
            <person name="Clum A."/>
            <person name="Steindorff A."/>
            <person name="Ohm R."/>
            <person name="Martin F."/>
            <person name="Silar P."/>
            <person name="Natvig D."/>
            <person name="Lalanne C."/>
            <person name="Gautier V."/>
            <person name="Ament-Velasquez S.L."/>
            <person name="Kruys A."/>
            <person name="Hutchinson M.I."/>
            <person name="Powell A.J."/>
            <person name="Barry K."/>
            <person name="Miller A.N."/>
            <person name="Grigoriev I.V."/>
            <person name="Debuchy R."/>
            <person name="Gladieux P."/>
            <person name="Thoren M.H."/>
            <person name="Johannesson H."/>
        </authorList>
    </citation>
    <scope>NUCLEOTIDE SEQUENCE</scope>
    <source>
        <strain evidence="3">SMH4607-1</strain>
    </source>
</reference>
<dbReference type="Gene3D" id="3.40.50.1000">
    <property type="entry name" value="HAD superfamily/HAD-like"/>
    <property type="match status" value="1"/>
</dbReference>
<dbReference type="InterPro" id="IPR036412">
    <property type="entry name" value="HAD-like_sf"/>
</dbReference>
<dbReference type="InterPro" id="IPR006328">
    <property type="entry name" value="2-HAD"/>
</dbReference>
<dbReference type="NCBIfam" id="TIGR01493">
    <property type="entry name" value="HAD-SF-IA-v2"/>
    <property type="match status" value="1"/>
</dbReference>
<keyword evidence="2" id="KW-0378">Hydrolase</keyword>
<dbReference type="InterPro" id="IPR023214">
    <property type="entry name" value="HAD_sf"/>
</dbReference>
<dbReference type="InterPro" id="IPR023198">
    <property type="entry name" value="PGP-like_dom2"/>
</dbReference>
<proteinExistence type="inferred from homology"/>
<evidence type="ECO:0000313" key="3">
    <source>
        <dbReference type="EMBL" id="KAK0719526.1"/>
    </source>
</evidence>
<dbReference type="GO" id="GO:0016791">
    <property type="term" value="F:phosphatase activity"/>
    <property type="evidence" value="ECO:0007669"/>
    <property type="project" value="UniProtKB-ARBA"/>
</dbReference>
<dbReference type="Gene3D" id="1.10.150.240">
    <property type="entry name" value="Putative phosphatase, domain 2"/>
    <property type="match status" value="1"/>
</dbReference>
<dbReference type="AlphaFoldDB" id="A0AA40E088"/>
<dbReference type="GO" id="GO:0019120">
    <property type="term" value="F:hydrolase activity, acting on acid halide bonds, in C-halide compounds"/>
    <property type="evidence" value="ECO:0007669"/>
    <property type="project" value="InterPro"/>
</dbReference>
<dbReference type="Pfam" id="PF00702">
    <property type="entry name" value="Hydrolase"/>
    <property type="match status" value="1"/>
</dbReference>
<comment type="caution">
    <text evidence="3">The sequence shown here is derived from an EMBL/GenBank/DDBJ whole genome shotgun (WGS) entry which is preliminary data.</text>
</comment>
<feature type="non-terminal residue" evidence="3">
    <location>
        <position position="1"/>
    </location>
</feature>
<keyword evidence="4" id="KW-1185">Reference proteome</keyword>
<comment type="similarity">
    <text evidence="1">Belongs to the HAD-like hydrolase superfamily. S-2-haloalkanoic acid dehalogenase family.</text>
</comment>
<evidence type="ECO:0000313" key="4">
    <source>
        <dbReference type="Proteomes" id="UP001172102"/>
    </source>
</evidence>
<accession>A0AA40E088</accession>